<evidence type="ECO:0000313" key="1">
    <source>
        <dbReference type="EMBL" id="MFC1408360.1"/>
    </source>
</evidence>
<gene>
    <name evidence="1" type="ORF">ACEZDG_03580</name>
</gene>
<dbReference type="InterPro" id="IPR017670">
    <property type="entry name" value="Phosphonate_degrad-assoc"/>
</dbReference>
<organism evidence="1 2">
    <name type="scientific">Streptacidiphilus alkalitolerans</name>
    <dbReference type="NCBI Taxonomy" id="3342712"/>
    <lineage>
        <taxon>Bacteria</taxon>
        <taxon>Bacillati</taxon>
        <taxon>Actinomycetota</taxon>
        <taxon>Actinomycetes</taxon>
        <taxon>Kitasatosporales</taxon>
        <taxon>Streptomycetaceae</taxon>
        <taxon>Streptacidiphilus</taxon>
    </lineage>
</organism>
<dbReference type="SUPFAM" id="SSF109604">
    <property type="entry name" value="HD-domain/PDEase-like"/>
    <property type="match status" value="1"/>
</dbReference>
<sequence length="198" mass="20562">MPQPATAPLDVLADLFAGEGAAEYFGEEVTQAEHMLQTAALAEATGAAPALVAAALLHDVGHFGTLTAAQGGLSGDVLMAGTDNQHSRTGAAWLAQWFGPEVTEPVRLHVAAKRYLCAVEPGYFGRLSEASVHTLRVQGGPMDSSQAIAFEAGPYAADAVRLRRWDEQAKDPAFASPPFAHYLPLLAGLLSTPSAAAG</sequence>
<dbReference type="EMBL" id="JBHEZX010000001">
    <property type="protein sequence ID" value="MFC1408360.1"/>
    <property type="molecule type" value="Genomic_DNA"/>
</dbReference>
<comment type="caution">
    <text evidence="1">The sequence shown here is derived from an EMBL/GenBank/DDBJ whole genome shotgun (WGS) entry which is preliminary data.</text>
</comment>
<keyword evidence="2" id="KW-1185">Reference proteome</keyword>
<dbReference type="PANTHER" id="PTHR40202">
    <property type="match status" value="1"/>
</dbReference>
<dbReference type="PANTHER" id="PTHR40202:SF1">
    <property type="entry name" value="HD DOMAIN-CONTAINING PROTEIN"/>
    <property type="match status" value="1"/>
</dbReference>
<dbReference type="InterPro" id="IPR052567">
    <property type="entry name" value="OP_Dioxygenase"/>
</dbReference>
<reference evidence="1 2" key="1">
    <citation type="submission" date="2024-09" db="EMBL/GenBank/DDBJ databases">
        <authorList>
            <person name="Lee S.D."/>
        </authorList>
    </citation>
    <scope>NUCLEOTIDE SEQUENCE [LARGE SCALE GENOMIC DNA]</scope>
    <source>
        <strain evidence="1 2">N1-1</strain>
    </source>
</reference>
<protein>
    <submittedName>
        <fullName evidence="1">Phosphonate degradation HD-domain oxygenase</fullName>
    </submittedName>
</protein>
<dbReference type="Proteomes" id="UP001592582">
    <property type="component" value="Unassembled WGS sequence"/>
</dbReference>
<evidence type="ECO:0000313" key="2">
    <source>
        <dbReference type="Proteomes" id="UP001592582"/>
    </source>
</evidence>
<dbReference type="Gene3D" id="1.10.3210.10">
    <property type="entry name" value="Hypothetical protein af1432"/>
    <property type="match status" value="1"/>
</dbReference>
<dbReference type="InterPro" id="IPR006674">
    <property type="entry name" value="HD_domain"/>
</dbReference>
<accession>A0ABV6V3R7</accession>
<name>A0ABV6V3R7_9ACTN</name>
<dbReference type="NCBIfam" id="TIGR03276">
    <property type="entry name" value="Phn-HD"/>
    <property type="match status" value="1"/>
</dbReference>
<dbReference type="Pfam" id="PF01966">
    <property type="entry name" value="HD"/>
    <property type="match status" value="1"/>
</dbReference>
<proteinExistence type="predicted"/>